<evidence type="ECO:0000313" key="6">
    <source>
        <dbReference type="Proteomes" id="UP000629025"/>
    </source>
</evidence>
<evidence type="ECO:0000256" key="1">
    <source>
        <dbReference type="ARBA" id="ARBA00010493"/>
    </source>
</evidence>
<name>A0ABQ1KB56_9GAMM</name>
<evidence type="ECO:0000256" key="3">
    <source>
        <dbReference type="ARBA" id="ARBA00032446"/>
    </source>
</evidence>
<dbReference type="Pfam" id="PF00814">
    <property type="entry name" value="TsaD"/>
    <property type="match status" value="1"/>
</dbReference>
<reference evidence="6" key="1">
    <citation type="journal article" date="2019" name="Int. J. Syst. Evol. Microbiol.">
        <title>The Global Catalogue of Microorganisms (GCM) 10K type strain sequencing project: providing services to taxonomists for standard genome sequencing and annotation.</title>
        <authorList>
            <consortium name="The Broad Institute Genomics Platform"/>
            <consortium name="The Broad Institute Genome Sequencing Center for Infectious Disease"/>
            <person name="Wu L."/>
            <person name="Ma J."/>
        </authorList>
    </citation>
    <scope>NUCLEOTIDE SEQUENCE [LARGE SCALE GENOMIC DNA]</scope>
    <source>
        <strain evidence="6">CGMCC 1.15341</strain>
    </source>
</reference>
<comment type="similarity">
    <text evidence="1">Belongs to the KAE1 / TsaD family. TsaB subfamily.</text>
</comment>
<accession>A0ABQ1KB56</accession>
<dbReference type="PANTHER" id="PTHR11735:SF11">
    <property type="entry name" value="TRNA THREONYLCARBAMOYLADENOSINE BIOSYNTHESIS PROTEIN TSAB"/>
    <property type="match status" value="1"/>
</dbReference>
<dbReference type="EMBL" id="BMIJ01000002">
    <property type="protein sequence ID" value="GGB88613.1"/>
    <property type="molecule type" value="Genomic_DNA"/>
</dbReference>
<dbReference type="RefSeq" id="WP_188746518.1">
    <property type="nucleotide sequence ID" value="NZ_BMIJ01000002.1"/>
</dbReference>
<dbReference type="NCBIfam" id="TIGR03725">
    <property type="entry name" value="T6A_YeaZ"/>
    <property type="match status" value="1"/>
</dbReference>
<dbReference type="InterPro" id="IPR000905">
    <property type="entry name" value="Gcp-like_dom"/>
</dbReference>
<organism evidence="5 6">
    <name type="scientific">Marinobacterium zhoushanense</name>
    <dbReference type="NCBI Taxonomy" id="1679163"/>
    <lineage>
        <taxon>Bacteria</taxon>
        <taxon>Pseudomonadati</taxon>
        <taxon>Pseudomonadota</taxon>
        <taxon>Gammaproteobacteria</taxon>
        <taxon>Oceanospirillales</taxon>
        <taxon>Oceanospirillaceae</taxon>
        <taxon>Marinobacterium</taxon>
    </lineage>
</organism>
<comment type="caution">
    <text evidence="5">The sequence shown here is derived from an EMBL/GenBank/DDBJ whole genome shotgun (WGS) entry which is preliminary data.</text>
</comment>
<keyword evidence="6" id="KW-1185">Reference proteome</keyword>
<sequence length="229" mass="24226">MSRILALDTSTDACSVALSLDGEILYEFVIEPRRHTHLLLPMVERLLAQAGTALNSLDAIAFGRGPGSFAGIRIATGAAQGLALGADLPLLPISTLAAMAVSARALNSGHSHVLTALDARMDEVYWGAFDISGALPQALMEESVRSPADAEAPVHEGDWLAVGSGWRYTEQMPAALTAKVADKDESICPDARAMLVLAQAQLVTEGGVAPELALPVYLREGAWKKRDQQ</sequence>
<evidence type="ECO:0000313" key="5">
    <source>
        <dbReference type="EMBL" id="GGB88613.1"/>
    </source>
</evidence>
<proteinExistence type="inferred from homology"/>
<dbReference type="Gene3D" id="3.30.420.40">
    <property type="match status" value="2"/>
</dbReference>
<dbReference type="InterPro" id="IPR022496">
    <property type="entry name" value="T6A_TsaB"/>
</dbReference>
<dbReference type="InterPro" id="IPR043129">
    <property type="entry name" value="ATPase_NBD"/>
</dbReference>
<feature type="domain" description="Gcp-like" evidence="4">
    <location>
        <begin position="33"/>
        <end position="213"/>
    </location>
</feature>
<evidence type="ECO:0000256" key="2">
    <source>
        <dbReference type="ARBA" id="ARBA00019012"/>
    </source>
</evidence>
<dbReference type="SUPFAM" id="SSF53067">
    <property type="entry name" value="Actin-like ATPase domain"/>
    <property type="match status" value="2"/>
</dbReference>
<evidence type="ECO:0000259" key="4">
    <source>
        <dbReference type="Pfam" id="PF00814"/>
    </source>
</evidence>
<dbReference type="Proteomes" id="UP000629025">
    <property type="component" value="Unassembled WGS sequence"/>
</dbReference>
<dbReference type="PANTHER" id="PTHR11735">
    <property type="entry name" value="TRNA N6-ADENOSINE THREONYLCARBAMOYLTRANSFERASE"/>
    <property type="match status" value="1"/>
</dbReference>
<dbReference type="CDD" id="cd24032">
    <property type="entry name" value="ASKHA_NBD_TsaB"/>
    <property type="match status" value="1"/>
</dbReference>
<protein>
    <recommendedName>
        <fullName evidence="2">tRNA threonylcarbamoyladenosine biosynthesis protein TsaB</fullName>
    </recommendedName>
    <alternativeName>
        <fullName evidence="3">t(6)A37 threonylcarbamoyladenosine biosynthesis protein TsaB</fullName>
    </alternativeName>
</protein>
<gene>
    <name evidence="5" type="ORF">GCM10011352_13290</name>
</gene>